<proteinExistence type="predicted"/>
<accession>A0AAV4DZZ0</accession>
<protein>
    <submittedName>
        <fullName evidence="1">Uncharacterized protein</fullName>
    </submittedName>
</protein>
<dbReference type="AlphaFoldDB" id="A0AAV4DZZ0"/>
<gene>
    <name evidence="1" type="ORF">PoB_007615400</name>
</gene>
<sequence>MFTSSSGKIRAVPSRIACIVYSHEVARLGEGKVSEGIFTLVRDYVLYIHLEYFTHFDHSFGIHYRYYRQVKASPPLKSHIRSIQDVEEVQTPQAFPSASLSKERESINFCSRPARETKE</sequence>
<dbReference type="EMBL" id="BLXT01008494">
    <property type="protein sequence ID" value="GFO49649.1"/>
    <property type="molecule type" value="Genomic_DNA"/>
</dbReference>
<comment type="caution">
    <text evidence="1">The sequence shown here is derived from an EMBL/GenBank/DDBJ whole genome shotgun (WGS) entry which is preliminary data.</text>
</comment>
<organism evidence="1 2">
    <name type="scientific">Plakobranchus ocellatus</name>
    <dbReference type="NCBI Taxonomy" id="259542"/>
    <lineage>
        <taxon>Eukaryota</taxon>
        <taxon>Metazoa</taxon>
        <taxon>Spiralia</taxon>
        <taxon>Lophotrochozoa</taxon>
        <taxon>Mollusca</taxon>
        <taxon>Gastropoda</taxon>
        <taxon>Heterobranchia</taxon>
        <taxon>Euthyneura</taxon>
        <taxon>Panpulmonata</taxon>
        <taxon>Sacoglossa</taxon>
        <taxon>Placobranchoidea</taxon>
        <taxon>Plakobranchidae</taxon>
        <taxon>Plakobranchus</taxon>
    </lineage>
</organism>
<evidence type="ECO:0000313" key="2">
    <source>
        <dbReference type="Proteomes" id="UP000735302"/>
    </source>
</evidence>
<evidence type="ECO:0000313" key="1">
    <source>
        <dbReference type="EMBL" id="GFO49649.1"/>
    </source>
</evidence>
<reference evidence="1 2" key="1">
    <citation type="journal article" date="2021" name="Elife">
        <title>Chloroplast acquisition without the gene transfer in kleptoplastic sea slugs, Plakobranchus ocellatus.</title>
        <authorList>
            <person name="Maeda T."/>
            <person name="Takahashi S."/>
            <person name="Yoshida T."/>
            <person name="Shimamura S."/>
            <person name="Takaki Y."/>
            <person name="Nagai Y."/>
            <person name="Toyoda A."/>
            <person name="Suzuki Y."/>
            <person name="Arimoto A."/>
            <person name="Ishii H."/>
            <person name="Satoh N."/>
            <person name="Nishiyama T."/>
            <person name="Hasebe M."/>
            <person name="Maruyama T."/>
            <person name="Minagawa J."/>
            <person name="Obokata J."/>
            <person name="Shigenobu S."/>
        </authorList>
    </citation>
    <scope>NUCLEOTIDE SEQUENCE [LARGE SCALE GENOMIC DNA]</scope>
</reference>
<keyword evidence="2" id="KW-1185">Reference proteome</keyword>
<dbReference type="Proteomes" id="UP000735302">
    <property type="component" value="Unassembled WGS sequence"/>
</dbReference>
<name>A0AAV4DZZ0_9GAST</name>